<feature type="transmembrane region" description="Helical" evidence="2">
    <location>
        <begin position="73"/>
        <end position="95"/>
    </location>
</feature>
<reference evidence="5" key="1">
    <citation type="submission" date="2017-09" db="EMBL/GenBank/DDBJ databases">
        <title>Depth-based differentiation of microbial function through sediment-hosted aquifers and enrichment of novel symbionts in the deep terrestrial subsurface.</title>
        <authorList>
            <person name="Probst A.J."/>
            <person name="Ladd B."/>
            <person name="Jarett J.K."/>
            <person name="Geller-Mcgrath D.E."/>
            <person name="Sieber C.M.K."/>
            <person name="Emerson J.B."/>
            <person name="Anantharaman K."/>
            <person name="Thomas B.C."/>
            <person name="Malmstrom R."/>
            <person name="Stieglmeier M."/>
            <person name="Klingl A."/>
            <person name="Woyke T."/>
            <person name="Ryan C.M."/>
            <person name="Banfield J.F."/>
        </authorList>
    </citation>
    <scope>NUCLEOTIDE SEQUENCE [LARGE SCALE GENOMIC DNA]</scope>
</reference>
<dbReference type="InterPro" id="IPR008756">
    <property type="entry name" value="Peptidase_M56"/>
</dbReference>
<evidence type="ECO:0000313" key="4">
    <source>
        <dbReference type="EMBL" id="PIZ35475.1"/>
    </source>
</evidence>
<dbReference type="Gene3D" id="3.30.2010.10">
    <property type="entry name" value="Metalloproteases ('zincins'), catalytic domain"/>
    <property type="match status" value="1"/>
</dbReference>
<sequence>MSKADFSSRNARVSLIGLIALGLGACAAIVYNIDNWLAGGAAVKRVAETCNVLGSGCSNAVTSIFKIIGSPQLILLTVAVAALIAAAIKAVFVVASARKVAQRYFHTAEEFPRLGAILGNLDATRVRVRVADDSAISAFTYGVIKPTICLSSGLIRSLNDSELAALVAHEVGHIKRRDNLAIFLALFIRDFLWPLPISHQLFAIFVSEKEFAADDFAVRMTGDPVELAGAIVSVAKAVHSKKALSPAYATFFSNKATAKTRIHRLLQSGDTVRTSVLRLITGALISVLILASVVGLAYAQPSLNGGAYGKCKMDGACIKHNYSCCSSSNSGSNSNPNSRSRSIIRFNNRPNNRSNNTATTSNATAISIK</sequence>
<keyword evidence="2" id="KW-0812">Transmembrane</keyword>
<organism evidence="4 5">
    <name type="scientific">Candidatus Aquicultor secundus</name>
    <dbReference type="NCBI Taxonomy" id="1973895"/>
    <lineage>
        <taxon>Bacteria</taxon>
        <taxon>Bacillati</taxon>
        <taxon>Actinomycetota</taxon>
        <taxon>Candidatus Aquicultoria</taxon>
        <taxon>Candidatus Aquicultorales</taxon>
        <taxon>Candidatus Aquicultoraceae</taxon>
        <taxon>Candidatus Aquicultor</taxon>
    </lineage>
</organism>
<dbReference type="CDD" id="cd07326">
    <property type="entry name" value="M56_BlaR1_MecR1_like"/>
    <property type="match status" value="1"/>
</dbReference>
<dbReference type="EMBL" id="PFNG01000238">
    <property type="protein sequence ID" value="PIZ35475.1"/>
    <property type="molecule type" value="Genomic_DNA"/>
</dbReference>
<evidence type="ECO:0000256" key="1">
    <source>
        <dbReference type="SAM" id="MobiDB-lite"/>
    </source>
</evidence>
<feature type="transmembrane region" description="Helical" evidence="2">
    <location>
        <begin position="276"/>
        <end position="298"/>
    </location>
</feature>
<evidence type="ECO:0000259" key="3">
    <source>
        <dbReference type="Pfam" id="PF05569"/>
    </source>
</evidence>
<dbReference type="AlphaFoldDB" id="A0A2M7T5K0"/>
<accession>A0A2M7T5K0</accession>
<evidence type="ECO:0000313" key="5">
    <source>
        <dbReference type="Proteomes" id="UP000230956"/>
    </source>
</evidence>
<dbReference type="RefSeq" id="WP_286678640.1">
    <property type="nucleotide sequence ID" value="NZ_MNXI01000094.1"/>
</dbReference>
<proteinExistence type="predicted"/>
<dbReference type="PANTHER" id="PTHR34978:SF3">
    <property type="entry name" value="SLR0241 PROTEIN"/>
    <property type="match status" value="1"/>
</dbReference>
<name>A0A2M7T5K0_9ACTN</name>
<gene>
    <name evidence="4" type="ORF">COY37_10270</name>
</gene>
<keyword evidence="2" id="KW-0472">Membrane</keyword>
<comment type="caution">
    <text evidence="4">The sequence shown here is derived from an EMBL/GenBank/DDBJ whole genome shotgun (WGS) entry which is preliminary data.</text>
</comment>
<feature type="compositionally biased region" description="Low complexity" evidence="1">
    <location>
        <begin position="326"/>
        <end position="369"/>
    </location>
</feature>
<feature type="region of interest" description="Disordered" evidence="1">
    <location>
        <begin position="325"/>
        <end position="369"/>
    </location>
</feature>
<feature type="domain" description="Peptidase M56" evidence="3">
    <location>
        <begin position="74"/>
        <end position="220"/>
    </location>
</feature>
<dbReference type="Pfam" id="PF05569">
    <property type="entry name" value="Peptidase_M56"/>
    <property type="match status" value="1"/>
</dbReference>
<protein>
    <recommendedName>
        <fullName evidence="3">Peptidase M56 domain-containing protein</fullName>
    </recommendedName>
</protein>
<dbReference type="PANTHER" id="PTHR34978">
    <property type="entry name" value="POSSIBLE SENSOR-TRANSDUCER PROTEIN BLAR"/>
    <property type="match status" value="1"/>
</dbReference>
<keyword evidence="2" id="KW-1133">Transmembrane helix</keyword>
<dbReference type="PROSITE" id="PS51257">
    <property type="entry name" value="PROKAR_LIPOPROTEIN"/>
    <property type="match status" value="1"/>
</dbReference>
<dbReference type="InterPro" id="IPR052173">
    <property type="entry name" value="Beta-lactam_resp_regulator"/>
</dbReference>
<evidence type="ECO:0000256" key="2">
    <source>
        <dbReference type="SAM" id="Phobius"/>
    </source>
</evidence>
<dbReference type="Proteomes" id="UP000230956">
    <property type="component" value="Unassembled WGS sequence"/>
</dbReference>